<dbReference type="SMART" id="SM00283">
    <property type="entry name" value="MA"/>
    <property type="match status" value="1"/>
</dbReference>
<evidence type="ECO:0000313" key="7">
    <source>
        <dbReference type="Proteomes" id="UP000036471"/>
    </source>
</evidence>
<dbReference type="InterPro" id="IPR004089">
    <property type="entry name" value="MCPsignal_dom"/>
</dbReference>
<evidence type="ECO:0000259" key="5">
    <source>
        <dbReference type="PROSITE" id="PS50885"/>
    </source>
</evidence>
<comment type="caution">
    <text evidence="6">The sequence shown here is derived from an EMBL/GenBank/DDBJ whole genome shotgun (WGS) entry which is preliminary data.</text>
</comment>
<dbReference type="Gene3D" id="1.10.287.950">
    <property type="entry name" value="Methyl-accepting chemotaxis protein"/>
    <property type="match status" value="1"/>
</dbReference>
<name>A0ABR5HF74_9HYPH</name>
<dbReference type="PANTHER" id="PTHR32089:SF112">
    <property type="entry name" value="LYSOZYME-LIKE PROTEIN-RELATED"/>
    <property type="match status" value="1"/>
</dbReference>
<dbReference type="PROSITE" id="PS50111">
    <property type="entry name" value="CHEMOTAXIS_TRANSDUC_2"/>
    <property type="match status" value="1"/>
</dbReference>
<dbReference type="CDD" id="cd06225">
    <property type="entry name" value="HAMP"/>
    <property type="match status" value="1"/>
</dbReference>
<dbReference type="PROSITE" id="PS50885">
    <property type="entry name" value="HAMP"/>
    <property type="match status" value="1"/>
</dbReference>
<dbReference type="PANTHER" id="PTHR32089">
    <property type="entry name" value="METHYL-ACCEPTING CHEMOTAXIS PROTEIN MCPB"/>
    <property type="match status" value="1"/>
</dbReference>
<evidence type="ECO:0000256" key="3">
    <source>
        <dbReference type="PROSITE-ProRule" id="PRU00284"/>
    </source>
</evidence>
<proteinExistence type="inferred from homology"/>
<comment type="similarity">
    <text evidence="2">Belongs to the methyl-accepting chemotaxis (MCP) protein family.</text>
</comment>
<reference evidence="6 7" key="1">
    <citation type="submission" date="2014-11" db="EMBL/GenBank/DDBJ databases">
        <title>Comparative genomics of Methylobacterium species.</title>
        <authorList>
            <person name="Chaudhry V."/>
            <person name="Patil P.B."/>
        </authorList>
    </citation>
    <scope>NUCLEOTIDE SEQUENCE [LARGE SCALE GENOMIC DNA]</scope>
    <source>
        <strain evidence="6 7">SE3.6</strain>
    </source>
</reference>
<sequence>MDEAERRLAGAARLSMEAANGSVSDLQAILRANDQAALDAFVRTRLYQAIDPVSEQVAKLVDLQIAEAGELYDGFAAAYRLNQTIGTGIVLGGLAAAIFALATTLRGVLAPLAAITSAMRHLAAGDAARPVPGLGRKDEVGSMAASVQVFKDNLIRSRQIEEESALARASAEEQRRATMREMAGRFEEAVGGVVDRVSSSAAQLQATAQAMAAAAAQTSGRSTTAAAAAAQASDNVGTVSVAAEELGASIQEIGRQVHNAAGLAQGAVREADQTSRLVEALGTTSVRIGDMVGLISSIASQTNLLALNATIEAARAGEAGRGFAVVAAEVKELATQTARAAQEIVGQIGEIRGVTAQAASAIGTIGDRIREVDAGATAIAAAVEEQSAATQEIVRNVVEASAGAGVVTSNIVELAHASEESGAAAAQLLASASDLSRQSSQLSAEVGRFLATVRAA</sequence>
<keyword evidence="7" id="KW-1185">Reference proteome</keyword>
<dbReference type="Pfam" id="PF00672">
    <property type="entry name" value="HAMP"/>
    <property type="match status" value="1"/>
</dbReference>
<dbReference type="SMART" id="SM00304">
    <property type="entry name" value="HAMP"/>
    <property type="match status" value="1"/>
</dbReference>
<gene>
    <name evidence="6" type="ORF">QR79_08790</name>
</gene>
<keyword evidence="1 3" id="KW-0807">Transducer</keyword>
<protein>
    <submittedName>
        <fullName evidence="6">Chemotaxis protein</fullName>
    </submittedName>
</protein>
<feature type="domain" description="HAMP" evidence="5">
    <location>
        <begin position="106"/>
        <end position="159"/>
    </location>
</feature>
<evidence type="ECO:0000313" key="6">
    <source>
        <dbReference type="EMBL" id="KMO25234.1"/>
    </source>
</evidence>
<evidence type="ECO:0000259" key="4">
    <source>
        <dbReference type="PROSITE" id="PS50111"/>
    </source>
</evidence>
<dbReference type="EMBL" id="JTHG01000061">
    <property type="protein sequence ID" value="KMO25234.1"/>
    <property type="molecule type" value="Genomic_DNA"/>
</dbReference>
<accession>A0ABR5HF74</accession>
<evidence type="ECO:0000256" key="2">
    <source>
        <dbReference type="ARBA" id="ARBA00029447"/>
    </source>
</evidence>
<dbReference type="Pfam" id="PF00015">
    <property type="entry name" value="MCPsignal"/>
    <property type="match status" value="1"/>
</dbReference>
<feature type="domain" description="Methyl-accepting transducer" evidence="4">
    <location>
        <begin position="200"/>
        <end position="436"/>
    </location>
</feature>
<organism evidence="6 7">
    <name type="scientific">Methylobacterium indicum</name>
    <dbReference type="NCBI Taxonomy" id="1775910"/>
    <lineage>
        <taxon>Bacteria</taxon>
        <taxon>Pseudomonadati</taxon>
        <taxon>Pseudomonadota</taxon>
        <taxon>Alphaproteobacteria</taxon>
        <taxon>Hyphomicrobiales</taxon>
        <taxon>Methylobacteriaceae</taxon>
        <taxon>Methylobacterium</taxon>
    </lineage>
</organism>
<dbReference type="Proteomes" id="UP000036471">
    <property type="component" value="Unassembled WGS sequence"/>
</dbReference>
<dbReference type="InterPro" id="IPR003660">
    <property type="entry name" value="HAMP_dom"/>
</dbReference>
<evidence type="ECO:0000256" key="1">
    <source>
        <dbReference type="ARBA" id="ARBA00023224"/>
    </source>
</evidence>
<dbReference type="SUPFAM" id="SSF58104">
    <property type="entry name" value="Methyl-accepting chemotaxis protein (MCP) signaling domain"/>
    <property type="match status" value="1"/>
</dbReference>
<dbReference type="Gene3D" id="6.10.340.10">
    <property type="match status" value="1"/>
</dbReference>